<organism evidence="1">
    <name type="scientific">Pinus radiata</name>
    <name type="common">Monterey pine</name>
    <name type="synonym">Pinus insignis</name>
    <dbReference type="NCBI Taxonomy" id="3347"/>
    <lineage>
        <taxon>Eukaryota</taxon>
        <taxon>Viridiplantae</taxon>
        <taxon>Streptophyta</taxon>
        <taxon>Embryophyta</taxon>
        <taxon>Tracheophyta</taxon>
        <taxon>Spermatophyta</taxon>
        <taxon>Pinopsida</taxon>
        <taxon>Pinidae</taxon>
        <taxon>Conifers I</taxon>
        <taxon>Pinales</taxon>
        <taxon>Pinaceae</taxon>
        <taxon>Pinus</taxon>
        <taxon>Pinus subgen. Pinus</taxon>
    </lineage>
</organism>
<evidence type="ECO:0008006" key="2">
    <source>
        <dbReference type="Google" id="ProtNLM"/>
    </source>
</evidence>
<dbReference type="PANTHER" id="PTHR48007">
    <property type="entry name" value="LEUCINE-RICH REPEAT RECEPTOR-LIKE PROTEIN KINASE PXC1"/>
    <property type="match status" value="1"/>
</dbReference>
<dbReference type="InterPro" id="IPR001611">
    <property type="entry name" value="Leu-rich_rpt"/>
</dbReference>
<feature type="non-terminal residue" evidence="1">
    <location>
        <position position="1"/>
    </location>
</feature>
<accession>H9MBB4</accession>
<proteinExistence type="predicted"/>
<dbReference type="AlphaFoldDB" id="H9MBB4"/>
<dbReference type="PANTHER" id="PTHR48007:SF81">
    <property type="entry name" value="PROTEIN KINASE DOMAIN-CONTAINING PROTEIN"/>
    <property type="match status" value="1"/>
</dbReference>
<dbReference type="EMBL" id="JQ262925">
    <property type="protein sequence ID" value="AEW08410.1"/>
    <property type="molecule type" value="Genomic_DNA"/>
</dbReference>
<gene>
    <name evidence="1" type="ORF">2_9148_01</name>
</gene>
<dbReference type="Pfam" id="PF00560">
    <property type="entry name" value="LRR_1"/>
    <property type="match status" value="2"/>
</dbReference>
<feature type="non-terminal residue" evidence="1">
    <location>
        <position position="138"/>
    </location>
</feature>
<dbReference type="InterPro" id="IPR046959">
    <property type="entry name" value="PRK1-6/SRF4-like"/>
</dbReference>
<dbReference type="InterPro" id="IPR032675">
    <property type="entry name" value="LRR_dom_sf"/>
</dbReference>
<name>H9MBB4_PINRA</name>
<protein>
    <recommendedName>
        <fullName evidence="2">Leucine-rich repeat-containing N-terminal plant-type domain-containing protein</fullName>
    </recommendedName>
</protein>
<dbReference type="SUPFAM" id="SSF52058">
    <property type="entry name" value="L domain-like"/>
    <property type="match status" value="1"/>
</dbReference>
<reference evidence="1" key="1">
    <citation type="submission" date="2011-12" db="EMBL/GenBank/DDBJ databases">
        <title>Nucleotide Diversity and Divergence in the Loblolly Pine Gene Space.</title>
        <authorList>
            <person name="Neale D.B."/>
            <person name="Wegrzyn J.L."/>
            <person name="Lee J.M."/>
            <person name="Eckert A.J."/>
            <person name="Liechty J.D."/>
            <person name="Stevens K.A."/>
            <person name="Langley C.H."/>
        </authorList>
    </citation>
    <scope>NUCLEOTIDE SEQUENCE</scope>
    <source>
        <strain evidence="1">4063</strain>
        <tissue evidence="1">Megagametophyte</tissue>
    </source>
</reference>
<dbReference type="Gene3D" id="3.80.10.10">
    <property type="entry name" value="Ribonuclease Inhibitor"/>
    <property type="match status" value="1"/>
</dbReference>
<dbReference type="PROSITE" id="PS51450">
    <property type="entry name" value="LRR"/>
    <property type="match status" value="1"/>
</dbReference>
<evidence type="ECO:0000313" key="1">
    <source>
        <dbReference type="EMBL" id="AEW08410.1"/>
    </source>
</evidence>
<sequence>IPDWITRKEMSDVHLAGCGISGRLSDWKPTATSMYSSIDFSDNNLTGEIGDIFKNMSQLEKIFLSNNYLKSNLSEASFPELIGTVDLHSNQLYGSIKNILYDISGACSSPGGCLDFLDLSNNLISGSIPELDGERRVK</sequence>